<organism evidence="2 3">
    <name type="scientific">Botryotinia narcissicola</name>
    <dbReference type="NCBI Taxonomy" id="278944"/>
    <lineage>
        <taxon>Eukaryota</taxon>
        <taxon>Fungi</taxon>
        <taxon>Dikarya</taxon>
        <taxon>Ascomycota</taxon>
        <taxon>Pezizomycotina</taxon>
        <taxon>Leotiomycetes</taxon>
        <taxon>Helotiales</taxon>
        <taxon>Sclerotiniaceae</taxon>
        <taxon>Botryotinia</taxon>
    </lineage>
</organism>
<feature type="region of interest" description="Disordered" evidence="1">
    <location>
        <begin position="1"/>
        <end position="32"/>
    </location>
</feature>
<proteinExistence type="predicted"/>
<accession>A0A4Z1HXL8</accession>
<sequence length="97" mass="11162">MSDSKRPLLIKGPPRPPRSNPSALSYTEPPRLRNKIIRTKADSGRVVEFNGSAIPQPFLDPSIMQKKAQLERERRLEQEKIRRQQLERNQTRGSSIS</sequence>
<feature type="region of interest" description="Disordered" evidence="1">
    <location>
        <begin position="54"/>
        <end position="97"/>
    </location>
</feature>
<comment type="caution">
    <text evidence="2">The sequence shown here is derived from an EMBL/GenBank/DDBJ whole genome shotgun (WGS) entry which is preliminary data.</text>
</comment>
<dbReference type="Proteomes" id="UP000297452">
    <property type="component" value="Unassembled WGS sequence"/>
</dbReference>
<feature type="compositionally biased region" description="Basic and acidic residues" evidence="1">
    <location>
        <begin position="68"/>
        <end position="90"/>
    </location>
</feature>
<keyword evidence="3" id="KW-1185">Reference proteome</keyword>
<evidence type="ECO:0000313" key="2">
    <source>
        <dbReference type="EMBL" id="TGO53969.1"/>
    </source>
</evidence>
<dbReference type="OrthoDB" id="3513895at2759"/>
<dbReference type="AlphaFoldDB" id="A0A4Z1HXL8"/>
<gene>
    <name evidence="2" type="ORF">BOTNAR_0281g00130</name>
</gene>
<name>A0A4Z1HXL8_9HELO</name>
<reference evidence="2 3" key="1">
    <citation type="submission" date="2017-12" db="EMBL/GenBank/DDBJ databases">
        <title>Comparative genomics of Botrytis spp.</title>
        <authorList>
            <person name="Valero-Jimenez C.A."/>
            <person name="Tapia P."/>
            <person name="Veloso J."/>
            <person name="Silva-Moreno E."/>
            <person name="Staats M."/>
            <person name="Valdes J.H."/>
            <person name="Van Kan J.A.L."/>
        </authorList>
    </citation>
    <scope>NUCLEOTIDE SEQUENCE [LARGE SCALE GENOMIC DNA]</scope>
    <source>
        <strain evidence="2 3">MUCL2120</strain>
    </source>
</reference>
<protein>
    <submittedName>
        <fullName evidence="2">Uncharacterized protein</fullName>
    </submittedName>
</protein>
<dbReference type="EMBL" id="PQXJ01000281">
    <property type="protein sequence ID" value="TGO53969.1"/>
    <property type="molecule type" value="Genomic_DNA"/>
</dbReference>
<evidence type="ECO:0000313" key="3">
    <source>
        <dbReference type="Proteomes" id="UP000297452"/>
    </source>
</evidence>
<evidence type="ECO:0000256" key="1">
    <source>
        <dbReference type="SAM" id="MobiDB-lite"/>
    </source>
</evidence>